<dbReference type="EMBL" id="BAAAPM010000003">
    <property type="protein sequence ID" value="GAA1717244.1"/>
    <property type="molecule type" value="Genomic_DNA"/>
</dbReference>
<feature type="domain" description="ABC transmembrane type-1" evidence="8">
    <location>
        <begin position="82"/>
        <end position="295"/>
    </location>
</feature>
<proteinExistence type="inferred from homology"/>
<evidence type="ECO:0000256" key="5">
    <source>
        <dbReference type="ARBA" id="ARBA00022989"/>
    </source>
</evidence>
<dbReference type="CDD" id="cd06261">
    <property type="entry name" value="TM_PBP2"/>
    <property type="match status" value="1"/>
</dbReference>
<dbReference type="InterPro" id="IPR051393">
    <property type="entry name" value="ABC_transporter_permease"/>
</dbReference>
<keyword evidence="6 7" id="KW-0472">Membrane</keyword>
<dbReference type="Proteomes" id="UP001501138">
    <property type="component" value="Unassembled WGS sequence"/>
</dbReference>
<dbReference type="PANTHER" id="PTHR30193">
    <property type="entry name" value="ABC TRANSPORTER PERMEASE PROTEIN"/>
    <property type="match status" value="1"/>
</dbReference>
<evidence type="ECO:0000313" key="10">
    <source>
        <dbReference type="Proteomes" id="UP001501138"/>
    </source>
</evidence>
<feature type="transmembrane region" description="Helical" evidence="7">
    <location>
        <begin position="277"/>
        <end position="298"/>
    </location>
</feature>
<evidence type="ECO:0000256" key="3">
    <source>
        <dbReference type="ARBA" id="ARBA00022475"/>
    </source>
</evidence>
<feature type="transmembrane region" description="Helical" evidence="7">
    <location>
        <begin position="119"/>
        <end position="137"/>
    </location>
</feature>
<feature type="transmembrane region" description="Helical" evidence="7">
    <location>
        <begin position="24"/>
        <end position="52"/>
    </location>
</feature>
<comment type="similarity">
    <text evidence="7">Belongs to the binding-protein-dependent transport system permease family.</text>
</comment>
<dbReference type="RefSeq" id="WP_344246538.1">
    <property type="nucleotide sequence ID" value="NZ_BAAAPM010000003.1"/>
</dbReference>
<sequence length="307" mass="33780">MAVIQEVARTRGASKERRKGDGKAAAVFLAPWFVGLVLITAFPLVTSLYLSFTDYSLLRAPSWIGIENYTAMFSDPRFFQALKVTFTYVLVSVPLQLAAALALALVLDKGIRGLAFYRSIYYLPSLLGASVAIAILWRQVFGADGLVNQVLGFFGIEGQGWVSHPDYALGTLIVLNVWTFGAPMVIFLAGLRQIPTMYYEAASIDGAGRVRQFRNITVPLLTPIIFFNLVLQLIGAFQTFTQAFIVSGGTGGPVDSTLFYTLYLYEKGFGSFQMGYASAMAWFLLLIVAGMTAVNFVASKYWVFYDD</sequence>
<gene>
    <name evidence="9" type="ORF">GCM10009809_11530</name>
</gene>
<comment type="subcellular location">
    <subcellularLocation>
        <location evidence="1 7">Cell membrane</location>
        <topology evidence="1 7">Multi-pass membrane protein</topology>
    </subcellularLocation>
</comment>
<evidence type="ECO:0000259" key="8">
    <source>
        <dbReference type="PROSITE" id="PS50928"/>
    </source>
</evidence>
<dbReference type="InterPro" id="IPR000515">
    <property type="entry name" value="MetI-like"/>
</dbReference>
<keyword evidence="5 7" id="KW-1133">Transmembrane helix</keyword>
<organism evidence="9 10">
    <name type="scientific">Isoptericola hypogeus</name>
    <dbReference type="NCBI Taxonomy" id="300179"/>
    <lineage>
        <taxon>Bacteria</taxon>
        <taxon>Bacillati</taxon>
        <taxon>Actinomycetota</taxon>
        <taxon>Actinomycetes</taxon>
        <taxon>Micrococcales</taxon>
        <taxon>Promicromonosporaceae</taxon>
        <taxon>Isoptericola</taxon>
    </lineage>
</organism>
<evidence type="ECO:0000256" key="4">
    <source>
        <dbReference type="ARBA" id="ARBA00022692"/>
    </source>
</evidence>
<feature type="transmembrane region" description="Helical" evidence="7">
    <location>
        <begin position="167"/>
        <end position="191"/>
    </location>
</feature>
<dbReference type="PANTHER" id="PTHR30193:SF1">
    <property type="entry name" value="ABC TRANSPORTER PERMEASE PROTEIN YESP-RELATED"/>
    <property type="match status" value="1"/>
</dbReference>
<accession>A0ABN2J400</accession>
<dbReference type="Gene3D" id="1.10.3720.10">
    <property type="entry name" value="MetI-like"/>
    <property type="match status" value="1"/>
</dbReference>
<keyword evidence="3" id="KW-1003">Cell membrane</keyword>
<feature type="transmembrane region" description="Helical" evidence="7">
    <location>
        <begin position="218"/>
        <end position="237"/>
    </location>
</feature>
<name>A0ABN2J400_9MICO</name>
<dbReference type="PROSITE" id="PS50928">
    <property type="entry name" value="ABC_TM1"/>
    <property type="match status" value="1"/>
</dbReference>
<keyword evidence="10" id="KW-1185">Reference proteome</keyword>
<evidence type="ECO:0000256" key="1">
    <source>
        <dbReference type="ARBA" id="ARBA00004651"/>
    </source>
</evidence>
<keyword evidence="2 7" id="KW-0813">Transport</keyword>
<protein>
    <submittedName>
        <fullName evidence="9">Sugar ABC transporter permease</fullName>
    </submittedName>
</protein>
<comment type="caution">
    <text evidence="9">The sequence shown here is derived from an EMBL/GenBank/DDBJ whole genome shotgun (WGS) entry which is preliminary data.</text>
</comment>
<dbReference type="InterPro" id="IPR035906">
    <property type="entry name" value="MetI-like_sf"/>
</dbReference>
<evidence type="ECO:0000256" key="6">
    <source>
        <dbReference type="ARBA" id="ARBA00023136"/>
    </source>
</evidence>
<keyword evidence="4 7" id="KW-0812">Transmembrane</keyword>
<evidence type="ECO:0000256" key="7">
    <source>
        <dbReference type="RuleBase" id="RU363032"/>
    </source>
</evidence>
<dbReference type="Pfam" id="PF00528">
    <property type="entry name" value="BPD_transp_1"/>
    <property type="match status" value="1"/>
</dbReference>
<dbReference type="SUPFAM" id="SSF161098">
    <property type="entry name" value="MetI-like"/>
    <property type="match status" value="1"/>
</dbReference>
<feature type="transmembrane region" description="Helical" evidence="7">
    <location>
        <begin position="86"/>
        <end position="107"/>
    </location>
</feature>
<dbReference type="SUPFAM" id="SSF160964">
    <property type="entry name" value="MalF N-terminal region-like"/>
    <property type="match status" value="1"/>
</dbReference>
<evidence type="ECO:0000256" key="2">
    <source>
        <dbReference type="ARBA" id="ARBA00022448"/>
    </source>
</evidence>
<reference evidence="9 10" key="1">
    <citation type="journal article" date="2019" name="Int. J. Syst. Evol. Microbiol.">
        <title>The Global Catalogue of Microorganisms (GCM) 10K type strain sequencing project: providing services to taxonomists for standard genome sequencing and annotation.</title>
        <authorList>
            <consortium name="The Broad Institute Genomics Platform"/>
            <consortium name="The Broad Institute Genome Sequencing Center for Infectious Disease"/>
            <person name="Wu L."/>
            <person name="Ma J."/>
        </authorList>
    </citation>
    <scope>NUCLEOTIDE SEQUENCE [LARGE SCALE GENOMIC DNA]</scope>
    <source>
        <strain evidence="9 10">JCM 15589</strain>
    </source>
</reference>
<evidence type="ECO:0000313" key="9">
    <source>
        <dbReference type="EMBL" id="GAA1717244.1"/>
    </source>
</evidence>